<keyword evidence="2" id="KW-1185">Reference proteome</keyword>
<evidence type="ECO:0000313" key="2">
    <source>
        <dbReference type="Proteomes" id="UP000186806"/>
    </source>
</evidence>
<dbReference type="Proteomes" id="UP000186806">
    <property type="component" value="Unassembled WGS sequence"/>
</dbReference>
<reference evidence="1 2" key="1">
    <citation type="submission" date="2016-12" db="EMBL/GenBank/DDBJ databases">
        <title>Draft genome sequences of strains Salinicola socius SMB35, Salinicola sp. MH3R3-1 and Chromohalobacter sp. SMB17 from the Verkhnekamsk potash mining region of Russia.</title>
        <authorList>
            <person name="Mavrodi D.V."/>
            <person name="Olsson B.E."/>
            <person name="Korsakova E.S."/>
            <person name="Pyankova A."/>
            <person name="Mavrodi O.V."/>
            <person name="Plotnikova E.G."/>
        </authorList>
    </citation>
    <scope>NUCLEOTIDE SEQUENCE [LARGE SCALE GENOMIC DNA]</scope>
    <source>
        <strain evidence="1 2">SMB17</strain>
    </source>
</reference>
<organism evidence="1 2">
    <name type="scientific">Chromohalobacter japonicus</name>
    <dbReference type="NCBI Taxonomy" id="223900"/>
    <lineage>
        <taxon>Bacteria</taxon>
        <taxon>Pseudomonadati</taxon>
        <taxon>Pseudomonadota</taxon>
        <taxon>Gammaproteobacteria</taxon>
        <taxon>Oceanospirillales</taxon>
        <taxon>Halomonadaceae</taxon>
        <taxon>Chromohalobacter</taxon>
    </lineage>
</organism>
<name>A0A1Q8TE27_9GAMM</name>
<comment type="caution">
    <text evidence="1">The sequence shown here is derived from an EMBL/GenBank/DDBJ whole genome shotgun (WGS) entry which is preliminary data.</text>
</comment>
<dbReference type="AlphaFoldDB" id="A0A1Q8TE27"/>
<sequence>MKQHQTVDCDECGREVSKLWRRHKSHGYCSTCYARVFKRRMCPRCGEFARLPKNDPEAVCRQCDVDKPCARCGKASSDYNIGKVTPYGPVCNACAPYFKEPEPCEACGKASQRLTRVTRMGHDHRLCPRCATADHGTCSACRRHRLLAMTSSGDALCKACYEQGEIVCPSCDHPMPAGRGDACEPCYWTRTCRKRISIGQAGITAKALSAAFGEFGEWLIRTTGPHKAALKINHFFSFFLELDQTWLRIPSYSELLHHFGAEGLRRVRLPMRWLQEEQGVEPDHKAKRIDSEKRRIQECLRSMPPASLSERTLRAYWRQLETRIEAGRTSHTSARFALRTAAALLLNTDREGQRLPSQNDVDSYLLTVPGQAASITGFTNFLNRQYATTLAPKVDEKRARNRRKEKLARTMMQMAKCADQGEAWRERWIVTAMEYFHHKKVSKKTLRQQTIERSGDGVRVTMGDVSYWLPIA</sequence>
<evidence type="ECO:0000313" key="1">
    <source>
        <dbReference type="EMBL" id="OLO11939.1"/>
    </source>
</evidence>
<gene>
    <name evidence="1" type="ORF">BTW10_07005</name>
</gene>
<protein>
    <submittedName>
        <fullName evidence="1">Uncharacterized protein</fullName>
    </submittedName>
</protein>
<dbReference type="EMBL" id="MSDQ01000016">
    <property type="protein sequence ID" value="OLO11939.1"/>
    <property type="molecule type" value="Genomic_DNA"/>
</dbReference>
<proteinExistence type="predicted"/>
<accession>A0A1Q8TE27</accession>